<dbReference type="AlphaFoldDB" id="A0A151P2X7"/>
<sequence>MLTSSCRAGIDSRYRTGNKGIQTLDYLEEEAAKICARGLSSGFTHSFRSFINALNCMDASMEPRMLTFCHDEK</sequence>
<organism evidence="1 2">
    <name type="scientific">Alligator mississippiensis</name>
    <name type="common">American alligator</name>
    <dbReference type="NCBI Taxonomy" id="8496"/>
    <lineage>
        <taxon>Eukaryota</taxon>
        <taxon>Metazoa</taxon>
        <taxon>Chordata</taxon>
        <taxon>Craniata</taxon>
        <taxon>Vertebrata</taxon>
        <taxon>Euteleostomi</taxon>
        <taxon>Archelosauria</taxon>
        <taxon>Archosauria</taxon>
        <taxon>Crocodylia</taxon>
        <taxon>Alligatoridae</taxon>
        <taxon>Alligatorinae</taxon>
        <taxon>Alligator</taxon>
    </lineage>
</organism>
<keyword evidence="2" id="KW-1185">Reference proteome</keyword>
<gene>
    <name evidence="1" type="ORF">Y1Q_0013490</name>
</gene>
<dbReference type="EMBL" id="AKHW03001146">
    <property type="protein sequence ID" value="KYO43424.1"/>
    <property type="molecule type" value="Genomic_DNA"/>
</dbReference>
<evidence type="ECO:0000313" key="1">
    <source>
        <dbReference type="EMBL" id="KYO43424.1"/>
    </source>
</evidence>
<name>A0A151P2X7_ALLMI</name>
<protein>
    <submittedName>
        <fullName evidence="1">Uncharacterized protein</fullName>
    </submittedName>
</protein>
<proteinExistence type="predicted"/>
<comment type="caution">
    <text evidence="1">The sequence shown here is derived from an EMBL/GenBank/DDBJ whole genome shotgun (WGS) entry which is preliminary data.</text>
</comment>
<dbReference type="Proteomes" id="UP000050525">
    <property type="component" value="Unassembled WGS sequence"/>
</dbReference>
<accession>A0A151P2X7</accession>
<reference evidence="1 2" key="1">
    <citation type="journal article" date="2012" name="Genome Biol.">
        <title>Sequencing three crocodilian genomes to illuminate the evolution of archosaurs and amniotes.</title>
        <authorList>
            <person name="St John J.A."/>
            <person name="Braun E.L."/>
            <person name="Isberg S.R."/>
            <person name="Miles L.G."/>
            <person name="Chong A.Y."/>
            <person name="Gongora J."/>
            <person name="Dalzell P."/>
            <person name="Moran C."/>
            <person name="Bed'hom B."/>
            <person name="Abzhanov A."/>
            <person name="Burgess S.C."/>
            <person name="Cooksey A.M."/>
            <person name="Castoe T.A."/>
            <person name="Crawford N.G."/>
            <person name="Densmore L.D."/>
            <person name="Drew J.C."/>
            <person name="Edwards S.V."/>
            <person name="Faircloth B.C."/>
            <person name="Fujita M.K."/>
            <person name="Greenwold M.J."/>
            <person name="Hoffmann F.G."/>
            <person name="Howard J.M."/>
            <person name="Iguchi T."/>
            <person name="Janes D.E."/>
            <person name="Khan S.Y."/>
            <person name="Kohno S."/>
            <person name="de Koning A.J."/>
            <person name="Lance S.L."/>
            <person name="McCarthy F.M."/>
            <person name="McCormack J.E."/>
            <person name="Merchant M.E."/>
            <person name="Peterson D.G."/>
            <person name="Pollock D.D."/>
            <person name="Pourmand N."/>
            <person name="Raney B.J."/>
            <person name="Roessler K.A."/>
            <person name="Sanford J.R."/>
            <person name="Sawyer R.H."/>
            <person name="Schmidt C.J."/>
            <person name="Triplett E.W."/>
            <person name="Tuberville T.D."/>
            <person name="Venegas-Anaya M."/>
            <person name="Howard J.T."/>
            <person name="Jarvis E.D."/>
            <person name="Guillette L.J.Jr."/>
            <person name="Glenn T.C."/>
            <person name="Green R.E."/>
            <person name="Ray D.A."/>
        </authorList>
    </citation>
    <scope>NUCLEOTIDE SEQUENCE [LARGE SCALE GENOMIC DNA]</scope>
    <source>
        <strain evidence="1">KSC_2009_1</strain>
    </source>
</reference>
<evidence type="ECO:0000313" key="2">
    <source>
        <dbReference type="Proteomes" id="UP000050525"/>
    </source>
</evidence>